<dbReference type="SMART" id="SM00579">
    <property type="entry name" value="FBD"/>
    <property type="match status" value="1"/>
</dbReference>
<dbReference type="PANTHER" id="PTHR33264">
    <property type="entry name" value="EXPRESSED PROTEIN"/>
    <property type="match status" value="1"/>
</dbReference>
<feature type="compositionally biased region" description="Basic and acidic residues" evidence="1">
    <location>
        <begin position="163"/>
        <end position="174"/>
    </location>
</feature>
<gene>
    <name evidence="3" type="ORF">F2Q70_00014319</name>
</gene>
<feature type="compositionally biased region" description="Basic residues" evidence="1">
    <location>
        <begin position="93"/>
        <end position="107"/>
    </location>
</feature>
<protein>
    <recommendedName>
        <fullName evidence="2">FBD domain-containing protein</fullName>
    </recommendedName>
</protein>
<dbReference type="PANTHER" id="PTHR33264:SF6">
    <property type="entry name" value="OS01G0638800 PROTEIN"/>
    <property type="match status" value="1"/>
</dbReference>
<name>A0A8S9I5L3_BRACR</name>
<comment type="caution">
    <text evidence="3">The sequence shown here is derived from an EMBL/GenBank/DDBJ whole genome shotgun (WGS) entry which is preliminary data.</text>
</comment>
<proteinExistence type="predicted"/>
<evidence type="ECO:0000259" key="2">
    <source>
        <dbReference type="SMART" id="SM00579"/>
    </source>
</evidence>
<dbReference type="AlphaFoldDB" id="A0A8S9I5L3"/>
<accession>A0A8S9I5L3</accession>
<feature type="compositionally biased region" description="Basic and acidic residues" evidence="1">
    <location>
        <begin position="142"/>
        <end position="155"/>
    </location>
</feature>
<evidence type="ECO:0000256" key="1">
    <source>
        <dbReference type="SAM" id="MobiDB-lite"/>
    </source>
</evidence>
<reference evidence="3" key="1">
    <citation type="submission" date="2019-12" db="EMBL/GenBank/DDBJ databases">
        <title>Genome sequencing and annotation of Brassica cretica.</title>
        <authorList>
            <person name="Studholme D.J."/>
            <person name="Sarris P.F."/>
        </authorList>
    </citation>
    <scope>NUCLEOTIDE SEQUENCE</scope>
    <source>
        <strain evidence="3">PFS-102/07</strain>
        <tissue evidence="3">Leaf</tissue>
    </source>
</reference>
<evidence type="ECO:0000313" key="3">
    <source>
        <dbReference type="EMBL" id="KAF2565011.1"/>
    </source>
</evidence>
<organism evidence="3">
    <name type="scientific">Brassica cretica</name>
    <name type="common">Mustard</name>
    <dbReference type="NCBI Taxonomy" id="69181"/>
    <lineage>
        <taxon>Eukaryota</taxon>
        <taxon>Viridiplantae</taxon>
        <taxon>Streptophyta</taxon>
        <taxon>Embryophyta</taxon>
        <taxon>Tracheophyta</taxon>
        <taxon>Spermatophyta</taxon>
        <taxon>Magnoliopsida</taxon>
        <taxon>eudicotyledons</taxon>
        <taxon>Gunneridae</taxon>
        <taxon>Pentapetalae</taxon>
        <taxon>rosids</taxon>
        <taxon>malvids</taxon>
        <taxon>Brassicales</taxon>
        <taxon>Brassicaceae</taxon>
        <taxon>Brassiceae</taxon>
        <taxon>Brassica</taxon>
    </lineage>
</organism>
<feature type="domain" description="FBD" evidence="2">
    <location>
        <begin position="220"/>
        <end position="289"/>
    </location>
</feature>
<feature type="region of interest" description="Disordered" evidence="1">
    <location>
        <begin position="93"/>
        <end position="114"/>
    </location>
</feature>
<sequence length="291" mass="33134">MEENLHRVSRSPDVGTHNQNDSVAEDNRRRRHYNHHTHGDQVKCSGRSWAAAAIADCVALCCCPCAIINFLTLTFVKVPWMIGRRCLGGRRKKQNKRRLHKRQRRGKINSEDGFHHYNNRQFETAVEDEKCGGGSGGDDDDDHRFVVERDGSLTKEEEDEEEKTASVRGSEESRTSARVEAERVWLELYQIGHLGFGSLVCGHDHSDFVCRCFSVDFVKLSSPVKVLELTINKGSSDEMEQIKRFLEDLSCLELVKVRAFAKDDEEKLRLATGLLMLPRASSKCKIHVEFC</sequence>
<dbReference type="InterPro" id="IPR006566">
    <property type="entry name" value="FBD"/>
</dbReference>
<dbReference type="EMBL" id="QGKY02001250">
    <property type="protein sequence ID" value="KAF2565011.1"/>
    <property type="molecule type" value="Genomic_DNA"/>
</dbReference>
<feature type="region of interest" description="Disordered" evidence="1">
    <location>
        <begin position="128"/>
        <end position="174"/>
    </location>
</feature>
<feature type="region of interest" description="Disordered" evidence="1">
    <location>
        <begin position="1"/>
        <end position="39"/>
    </location>
</feature>